<feature type="compositionally biased region" description="Polar residues" evidence="1">
    <location>
        <begin position="273"/>
        <end position="289"/>
    </location>
</feature>
<feature type="compositionally biased region" description="Low complexity" evidence="1">
    <location>
        <begin position="258"/>
        <end position="272"/>
    </location>
</feature>
<dbReference type="EMBL" id="JBFXLQ010000016">
    <property type="protein sequence ID" value="KAL2867871.1"/>
    <property type="molecule type" value="Genomic_DNA"/>
</dbReference>
<evidence type="ECO:0000256" key="1">
    <source>
        <dbReference type="SAM" id="MobiDB-lite"/>
    </source>
</evidence>
<proteinExistence type="predicted"/>
<reference evidence="2 3" key="1">
    <citation type="submission" date="2024-07" db="EMBL/GenBank/DDBJ databases">
        <title>Section-level genome sequencing and comparative genomics of Aspergillus sections Usti and Cavernicolus.</title>
        <authorList>
            <consortium name="Lawrence Berkeley National Laboratory"/>
            <person name="Nybo J.L."/>
            <person name="Vesth T.C."/>
            <person name="Theobald S."/>
            <person name="Frisvad J.C."/>
            <person name="Larsen T.O."/>
            <person name="Kjaerboelling I."/>
            <person name="Rothschild-Mancinelli K."/>
            <person name="Lyhne E.K."/>
            <person name="Kogle M.E."/>
            <person name="Barry K."/>
            <person name="Clum A."/>
            <person name="Na H."/>
            <person name="Ledsgaard L."/>
            <person name="Lin J."/>
            <person name="Lipzen A."/>
            <person name="Kuo A."/>
            <person name="Riley R."/>
            <person name="Mondo S."/>
            <person name="Labutti K."/>
            <person name="Haridas S."/>
            <person name="Pangalinan J."/>
            <person name="Salamov A.A."/>
            <person name="Simmons B.A."/>
            <person name="Magnuson J.K."/>
            <person name="Chen J."/>
            <person name="Drula E."/>
            <person name="Henrissat B."/>
            <person name="Wiebenga A."/>
            <person name="Lubbers R.J."/>
            <person name="Gomes A.C."/>
            <person name="Macurrencykelacurrency M.R."/>
            <person name="Stajich J."/>
            <person name="Grigoriev I.V."/>
            <person name="Mortensen U.H."/>
            <person name="De Vries R.P."/>
            <person name="Baker S.E."/>
            <person name="Andersen M.R."/>
        </authorList>
    </citation>
    <scope>NUCLEOTIDE SEQUENCE [LARGE SCALE GENOMIC DNA]</scope>
    <source>
        <strain evidence="2 3">CBS 449.75</strain>
    </source>
</reference>
<gene>
    <name evidence="2" type="ORF">BJX67DRAFT_351463</name>
</gene>
<feature type="compositionally biased region" description="Basic residues" evidence="1">
    <location>
        <begin position="115"/>
        <end position="124"/>
    </location>
</feature>
<feature type="compositionally biased region" description="Polar residues" evidence="1">
    <location>
        <begin position="418"/>
        <end position="428"/>
    </location>
</feature>
<feature type="compositionally biased region" description="Polar residues" evidence="1">
    <location>
        <begin position="84"/>
        <end position="97"/>
    </location>
</feature>
<feature type="compositionally biased region" description="Polar residues" evidence="1">
    <location>
        <begin position="9"/>
        <end position="21"/>
    </location>
</feature>
<sequence length="437" mass="48063">MGIPMYREPSSTEATKNNTVKDPSAVARSAIRRQATIRRPSRHRGSALRSATLRSPFPPPLADELERETNGLPRHSHSPGAIATPNNEPFDLNSSLSDRSRHEAGLRILSDALRHSRPGQRLRIPRNSTLPDLHSHTASTGDASSRTEHQEHLPFTPRFAPAIAYHRSSTPLAAPDFLRLSSMPRHDAPGEDVQPGSFLPLLRRVGQRSINDASLPPREPLIDGLGDRQRSVDLEDDHANDAWETLLTTITPDANLPSADSSFNSASTSGTDVSRNGTSRSSATSLESLQTPFHPTVPTVQMTLGPYPEYSNPCDYPSSTDSDTESDGEITQQSLFRRYRRRMRQVESMRRSHNLQSLQTAMNPPPSIPTISFAFSDSSGEPDLHHMQAILDRLARREDIPDDWWAAAGLSRTIGQRAGTNDDLNSAHGSAGPARQM</sequence>
<feature type="region of interest" description="Disordered" evidence="1">
    <location>
        <begin position="312"/>
        <end position="331"/>
    </location>
</feature>
<comment type="caution">
    <text evidence="2">The sequence shown here is derived from an EMBL/GenBank/DDBJ whole genome shotgun (WGS) entry which is preliminary data.</text>
</comment>
<evidence type="ECO:0000313" key="2">
    <source>
        <dbReference type="EMBL" id="KAL2867871.1"/>
    </source>
</evidence>
<name>A0ABR4LTK1_9EURO</name>
<dbReference type="RefSeq" id="XP_070886850.1">
    <property type="nucleotide sequence ID" value="XM_071028908.1"/>
</dbReference>
<feature type="region of interest" description="Disordered" evidence="1">
    <location>
        <begin position="1"/>
        <end position="98"/>
    </location>
</feature>
<keyword evidence="3" id="KW-1185">Reference proteome</keyword>
<feature type="region of interest" description="Disordered" evidence="1">
    <location>
        <begin position="253"/>
        <end position="289"/>
    </location>
</feature>
<feature type="region of interest" description="Disordered" evidence="1">
    <location>
        <begin position="110"/>
        <end position="149"/>
    </location>
</feature>
<organism evidence="2 3">
    <name type="scientific">Aspergillus lucknowensis</name>
    <dbReference type="NCBI Taxonomy" id="176173"/>
    <lineage>
        <taxon>Eukaryota</taxon>
        <taxon>Fungi</taxon>
        <taxon>Dikarya</taxon>
        <taxon>Ascomycota</taxon>
        <taxon>Pezizomycotina</taxon>
        <taxon>Eurotiomycetes</taxon>
        <taxon>Eurotiomycetidae</taxon>
        <taxon>Eurotiales</taxon>
        <taxon>Aspergillaceae</taxon>
        <taxon>Aspergillus</taxon>
        <taxon>Aspergillus subgen. Nidulantes</taxon>
    </lineage>
</organism>
<evidence type="ECO:0000313" key="3">
    <source>
        <dbReference type="Proteomes" id="UP001610432"/>
    </source>
</evidence>
<feature type="compositionally biased region" description="Polar residues" evidence="1">
    <location>
        <begin position="126"/>
        <end position="144"/>
    </location>
</feature>
<dbReference type="Proteomes" id="UP001610432">
    <property type="component" value="Unassembled WGS sequence"/>
</dbReference>
<feature type="compositionally biased region" description="Basic residues" evidence="1">
    <location>
        <begin position="35"/>
        <end position="46"/>
    </location>
</feature>
<feature type="region of interest" description="Disordered" evidence="1">
    <location>
        <begin position="416"/>
        <end position="437"/>
    </location>
</feature>
<dbReference type="GeneID" id="98143980"/>
<accession>A0ABR4LTK1</accession>
<protein>
    <submittedName>
        <fullName evidence="2">Uncharacterized protein</fullName>
    </submittedName>
</protein>